<dbReference type="Proteomes" id="UP000322000">
    <property type="component" value="Unplaced"/>
</dbReference>
<name>A0A7E5X098_TRINI</name>
<dbReference type="InterPro" id="IPR008042">
    <property type="entry name" value="Retrotrans_Pao"/>
</dbReference>
<dbReference type="Gene3D" id="3.30.70.270">
    <property type="match status" value="1"/>
</dbReference>
<sequence length="261" mass="30591">MLVGPKLQQDLRHILMRWRTHRICITADIIKMYRMVRVADEDTDYQRLLWRPTTSEQVKHYKLVRLTFGTASAPYLAVKTLQRLADDEKTKFPAASKITKTDFYMDDLSTGSETEDEAISIYKDMNKLLNLGGFELQKWSSNNENVLKYMGINKRDDHELPLKVNSLVKVLGVNWNRETVYSLNLPETKEPITKRRVLSDVAKLYDPLGWIAPVVVIAKFMIQKLWKMGLGWDDTISEELMSEWLQFRDNLAHIERKKERK</sequence>
<proteinExistence type="predicted"/>
<evidence type="ECO:0000259" key="1">
    <source>
        <dbReference type="Pfam" id="PF00078"/>
    </source>
</evidence>
<dbReference type="InterPro" id="IPR043128">
    <property type="entry name" value="Rev_trsase/Diguanyl_cyclase"/>
</dbReference>
<organism evidence="2 3">
    <name type="scientific">Trichoplusia ni</name>
    <name type="common">Cabbage looper</name>
    <dbReference type="NCBI Taxonomy" id="7111"/>
    <lineage>
        <taxon>Eukaryota</taxon>
        <taxon>Metazoa</taxon>
        <taxon>Ecdysozoa</taxon>
        <taxon>Arthropoda</taxon>
        <taxon>Hexapoda</taxon>
        <taxon>Insecta</taxon>
        <taxon>Pterygota</taxon>
        <taxon>Neoptera</taxon>
        <taxon>Endopterygota</taxon>
        <taxon>Lepidoptera</taxon>
        <taxon>Glossata</taxon>
        <taxon>Ditrysia</taxon>
        <taxon>Noctuoidea</taxon>
        <taxon>Noctuidae</taxon>
        <taxon>Plusiinae</taxon>
        <taxon>Trichoplusia</taxon>
    </lineage>
</organism>
<gene>
    <name evidence="3" type="primary">LOC113507862</name>
</gene>
<evidence type="ECO:0000313" key="3">
    <source>
        <dbReference type="RefSeq" id="XP_026746583.1"/>
    </source>
</evidence>
<dbReference type="GeneID" id="113507862"/>
<protein>
    <submittedName>
        <fullName evidence="3">Uncharacterized protein LOC113507862</fullName>
    </submittedName>
</protein>
<dbReference type="OrthoDB" id="5987340at2759"/>
<dbReference type="InParanoid" id="A0A7E5X098"/>
<dbReference type="SUPFAM" id="SSF56672">
    <property type="entry name" value="DNA/RNA polymerases"/>
    <property type="match status" value="1"/>
</dbReference>
<dbReference type="PANTHER" id="PTHR47331:SF4">
    <property type="entry name" value="PEPTIDASE S1 DOMAIN-CONTAINING PROTEIN"/>
    <property type="match status" value="1"/>
</dbReference>
<dbReference type="Gene3D" id="3.10.10.10">
    <property type="entry name" value="HIV Type 1 Reverse Transcriptase, subunit A, domain 1"/>
    <property type="match status" value="1"/>
</dbReference>
<evidence type="ECO:0000313" key="2">
    <source>
        <dbReference type="Proteomes" id="UP000322000"/>
    </source>
</evidence>
<dbReference type="Pfam" id="PF05380">
    <property type="entry name" value="Peptidase_A17"/>
    <property type="match status" value="1"/>
</dbReference>
<dbReference type="AlphaFoldDB" id="A0A7E5X098"/>
<feature type="domain" description="Reverse transcriptase" evidence="1">
    <location>
        <begin position="12"/>
        <end position="138"/>
    </location>
</feature>
<keyword evidence="2" id="KW-1185">Reference proteome</keyword>
<dbReference type="KEGG" id="tnl:113507862"/>
<dbReference type="InterPro" id="IPR043502">
    <property type="entry name" value="DNA/RNA_pol_sf"/>
</dbReference>
<dbReference type="InterPro" id="IPR000477">
    <property type="entry name" value="RT_dom"/>
</dbReference>
<dbReference type="GO" id="GO:0071897">
    <property type="term" value="P:DNA biosynthetic process"/>
    <property type="evidence" value="ECO:0007669"/>
    <property type="project" value="UniProtKB-ARBA"/>
</dbReference>
<dbReference type="PANTHER" id="PTHR47331">
    <property type="entry name" value="PHD-TYPE DOMAIN-CONTAINING PROTEIN"/>
    <property type="match status" value="1"/>
</dbReference>
<dbReference type="Pfam" id="PF00078">
    <property type="entry name" value="RVT_1"/>
    <property type="match status" value="1"/>
</dbReference>
<dbReference type="RefSeq" id="XP_026746583.1">
    <property type="nucleotide sequence ID" value="XM_026890782.1"/>
</dbReference>
<accession>A0A7E5X098</accession>
<reference evidence="3" key="1">
    <citation type="submission" date="2025-08" db="UniProtKB">
        <authorList>
            <consortium name="RefSeq"/>
        </authorList>
    </citation>
    <scope>IDENTIFICATION</scope>
</reference>